<dbReference type="InterPro" id="IPR036157">
    <property type="entry name" value="dUTPase-like_sf"/>
</dbReference>
<proteinExistence type="inferred from homology"/>
<dbReference type="CDD" id="cd07557">
    <property type="entry name" value="trimeric_dUTPase"/>
    <property type="match status" value="1"/>
</dbReference>
<evidence type="ECO:0000259" key="8">
    <source>
        <dbReference type="Pfam" id="PF00692"/>
    </source>
</evidence>
<evidence type="ECO:0000256" key="6">
    <source>
        <dbReference type="ARBA" id="ARBA00047686"/>
    </source>
</evidence>
<dbReference type="HAMAP" id="MF_00116">
    <property type="entry name" value="dUTPase_bact"/>
    <property type="match status" value="1"/>
</dbReference>
<dbReference type="Gene3D" id="2.70.40.10">
    <property type="match status" value="1"/>
</dbReference>
<evidence type="ECO:0000313" key="10">
    <source>
        <dbReference type="Proteomes" id="UP000269544"/>
    </source>
</evidence>
<organism evidence="9 10">
    <name type="scientific">Aedoeadaptatus ivorii</name>
    <dbReference type="NCBI Taxonomy" id="54006"/>
    <lineage>
        <taxon>Bacteria</taxon>
        <taxon>Bacillati</taxon>
        <taxon>Bacillota</taxon>
        <taxon>Tissierellia</taxon>
        <taxon>Tissierellales</taxon>
        <taxon>Peptoniphilaceae</taxon>
        <taxon>Aedoeadaptatus</taxon>
    </lineage>
</organism>
<dbReference type="InterPro" id="IPR008181">
    <property type="entry name" value="dUTPase"/>
</dbReference>
<evidence type="ECO:0000256" key="7">
    <source>
        <dbReference type="HAMAP-Rule" id="MF_00116"/>
    </source>
</evidence>
<dbReference type="FunFam" id="2.70.40.10:FF:000002">
    <property type="entry name" value="dUTP diphosphatase"/>
    <property type="match status" value="1"/>
</dbReference>
<dbReference type="EC" id="3.6.1.23" evidence="7"/>
<dbReference type="AlphaFoldDB" id="A0A448V1P2"/>
<comment type="cofactor">
    <cofactor evidence="7">
        <name>Mg(2+)</name>
        <dbReference type="ChEBI" id="CHEBI:18420"/>
    </cofactor>
</comment>
<feature type="domain" description="dUTPase-like" evidence="8">
    <location>
        <begin position="12"/>
        <end position="145"/>
    </location>
</feature>
<dbReference type="UniPathway" id="UPA00610">
    <property type="reaction ID" value="UER00666"/>
</dbReference>
<evidence type="ECO:0000256" key="1">
    <source>
        <dbReference type="ARBA" id="ARBA00006581"/>
    </source>
</evidence>
<name>A0A448V1P2_9FIRM</name>
<keyword evidence="3 7" id="KW-0378">Hydrolase</keyword>
<feature type="binding site" evidence="7">
    <location>
        <position position="76"/>
    </location>
    <ligand>
        <name>substrate</name>
    </ligand>
</feature>
<dbReference type="KEGG" id="piv:NCTC13079_00809"/>
<reference evidence="9 10" key="1">
    <citation type="submission" date="2018-12" db="EMBL/GenBank/DDBJ databases">
        <authorList>
            <consortium name="Pathogen Informatics"/>
        </authorList>
    </citation>
    <scope>NUCLEOTIDE SEQUENCE [LARGE SCALE GENOMIC DNA]</scope>
    <source>
        <strain evidence="9 10">NCTC13079</strain>
    </source>
</reference>
<comment type="function">
    <text evidence="7">This enzyme is involved in nucleotide metabolism: it produces dUMP, the immediate precursor of thymidine nucleotides and it decreases the intracellular concentration of dUTP so that uracil cannot be incorporated into DNA.</text>
</comment>
<evidence type="ECO:0000256" key="4">
    <source>
        <dbReference type="ARBA" id="ARBA00022842"/>
    </source>
</evidence>
<dbReference type="EMBL" id="LR134523">
    <property type="protein sequence ID" value="VEJ35647.1"/>
    <property type="molecule type" value="Genomic_DNA"/>
</dbReference>
<keyword evidence="2 7" id="KW-0479">Metal-binding</keyword>
<gene>
    <name evidence="7 9" type="primary">dut</name>
    <name evidence="9" type="ORF">NCTC13079_00809</name>
</gene>
<dbReference type="Pfam" id="PF00692">
    <property type="entry name" value="dUTPase"/>
    <property type="match status" value="1"/>
</dbReference>
<dbReference type="GO" id="GO:0000287">
    <property type="term" value="F:magnesium ion binding"/>
    <property type="evidence" value="ECO:0007669"/>
    <property type="project" value="UniProtKB-UniRule"/>
</dbReference>
<dbReference type="RefSeq" id="WP_126465412.1">
    <property type="nucleotide sequence ID" value="NZ_JAUSWF010000001.1"/>
</dbReference>
<dbReference type="InterPro" id="IPR033704">
    <property type="entry name" value="dUTPase_trimeric"/>
</dbReference>
<dbReference type="SUPFAM" id="SSF51283">
    <property type="entry name" value="dUTPase-like"/>
    <property type="match status" value="1"/>
</dbReference>
<dbReference type="PANTHER" id="PTHR11241:SF0">
    <property type="entry name" value="DEOXYURIDINE 5'-TRIPHOSPHATE NUCLEOTIDOHYDROLASE"/>
    <property type="match status" value="1"/>
</dbReference>
<evidence type="ECO:0000313" key="9">
    <source>
        <dbReference type="EMBL" id="VEJ35647.1"/>
    </source>
</evidence>
<keyword evidence="4 7" id="KW-0460">Magnesium</keyword>
<dbReference type="PANTHER" id="PTHR11241">
    <property type="entry name" value="DEOXYURIDINE 5'-TRIPHOSPHATE NUCLEOTIDOHYDROLASE"/>
    <property type="match status" value="1"/>
</dbReference>
<sequence>MKIKIVNRSKHPLPAYATEGASGMDLRADLDEDLAIAPFERIKVPTGLYLELPEGIEGQVRARSGLSFKKGITLINAVGTVDSDYRGEITVPLVNLSQDTVVIQDGERIAQLVLARYEKADLIEVEELEELDKTARGKGGFGHTGRL</sequence>
<accession>A0A448V1P2</accession>
<keyword evidence="10" id="KW-1185">Reference proteome</keyword>
<dbReference type="GO" id="GO:0006226">
    <property type="term" value="P:dUMP biosynthetic process"/>
    <property type="evidence" value="ECO:0007669"/>
    <property type="project" value="UniProtKB-UniRule"/>
</dbReference>
<dbReference type="GO" id="GO:0004170">
    <property type="term" value="F:dUTP diphosphatase activity"/>
    <property type="evidence" value="ECO:0007669"/>
    <property type="project" value="UniProtKB-UniRule"/>
</dbReference>
<dbReference type="NCBIfam" id="TIGR00576">
    <property type="entry name" value="dut"/>
    <property type="match status" value="1"/>
</dbReference>
<dbReference type="OrthoDB" id="9809956at2"/>
<dbReference type="InterPro" id="IPR029054">
    <property type="entry name" value="dUTPase-like"/>
</dbReference>
<evidence type="ECO:0000256" key="3">
    <source>
        <dbReference type="ARBA" id="ARBA00022801"/>
    </source>
</evidence>
<dbReference type="NCBIfam" id="NF001862">
    <property type="entry name" value="PRK00601.1"/>
    <property type="match status" value="1"/>
</dbReference>
<feature type="binding site" evidence="7">
    <location>
        <begin position="80"/>
        <end position="82"/>
    </location>
    <ligand>
        <name>substrate</name>
    </ligand>
</feature>
<keyword evidence="5 7" id="KW-0546">Nucleotide metabolism</keyword>
<comment type="pathway">
    <text evidence="7">Pyrimidine metabolism; dUMP biosynthesis; dUMP from dCTP (dUTP route): step 2/2.</text>
</comment>
<comment type="similarity">
    <text evidence="1 7">Belongs to the dUTPase family.</text>
</comment>
<feature type="binding site" evidence="7">
    <location>
        <begin position="63"/>
        <end position="65"/>
    </location>
    <ligand>
        <name>substrate</name>
    </ligand>
</feature>
<evidence type="ECO:0000256" key="5">
    <source>
        <dbReference type="ARBA" id="ARBA00023080"/>
    </source>
</evidence>
<evidence type="ECO:0000256" key="2">
    <source>
        <dbReference type="ARBA" id="ARBA00022723"/>
    </source>
</evidence>
<protein>
    <recommendedName>
        <fullName evidence="7">Deoxyuridine 5'-triphosphate nucleotidohydrolase</fullName>
        <shortName evidence="7">dUTPase</shortName>
        <ecNumber evidence="7">3.6.1.23</ecNumber>
    </recommendedName>
    <alternativeName>
        <fullName evidence="7">dUTP pyrophosphatase</fullName>
    </alternativeName>
</protein>
<comment type="caution">
    <text evidence="7">Lacks conserved residue(s) required for the propagation of feature annotation.</text>
</comment>
<dbReference type="GO" id="GO:0046081">
    <property type="term" value="P:dUTP catabolic process"/>
    <property type="evidence" value="ECO:0007669"/>
    <property type="project" value="InterPro"/>
</dbReference>
<dbReference type="Proteomes" id="UP000269544">
    <property type="component" value="Chromosome"/>
</dbReference>
<comment type="catalytic activity">
    <reaction evidence="6 7">
        <text>dUTP + H2O = dUMP + diphosphate + H(+)</text>
        <dbReference type="Rhea" id="RHEA:10248"/>
        <dbReference type="ChEBI" id="CHEBI:15377"/>
        <dbReference type="ChEBI" id="CHEBI:15378"/>
        <dbReference type="ChEBI" id="CHEBI:33019"/>
        <dbReference type="ChEBI" id="CHEBI:61555"/>
        <dbReference type="ChEBI" id="CHEBI:246422"/>
        <dbReference type="EC" id="3.6.1.23"/>
    </reaction>
</comment>